<dbReference type="GO" id="GO:0000105">
    <property type="term" value="P:L-histidine biosynthetic process"/>
    <property type="evidence" value="ECO:0007669"/>
    <property type="project" value="UniProtKB-UniRule"/>
</dbReference>
<dbReference type="Proteomes" id="UP000050956">
    <property type="component" value="Unassembled WGS sequence"/>
</dbReference>
<dbReference type="STRING" id="336566.ABB30_14235"/>
<keyword evidence="4 12" id="KW-0963">Cytoplasm</keyword>
<dbReference type="RefSeq" id="WP_057638970.1">
    <property type="nucleotide sequence ID" value="NZ_LDJM01000045.1"/>
</dbReference>
<feature type="active site" evidence="12 13">
    <location>
        <position position="185"/>
    </location>
</feature>
<sequence>MSESKPTVGLIDAGGANLGSVRYALERIGVEVALVRDADELAACQRVILPGVGAAAEGMARLHSQGLVEPLRQLDKPLLGICLGMQLLYEHSEEGNVDALGLLPGVVRRLHPAVGIRVPHMGWNKLLALRESPLLEGIAAGASAYFVHSYAAPVSSHTVAVSHHGGLFTAMVQHGLYCGAQFHPERSAGPGEQLLRNFLAMDFS</sequence>
<dbReference type="EC" id="4.3.2.10" evidence="12"/>
<dbReference type="PRINTS" id="PR00096">
    <property type="entry name" value="GATASE"/>
</dbReference>
<name>A0A0R0D9C9_9GAMM</name>
<protein>
    <recommendedName>
        <fullName evidence="12">Imidazole glycerol phosphate synthase subunit HisH</fullName>
        <ecNumber evidence="12">4.3.2.10</ecNumber>
    </recommendedName>
    <alternativeName>
        <fullName evidence="12">IGP synthase glutaminase subunit</fullName>
        <ecNumber evidence="12">3.5.1.2</ecNumber>
    </alternativeName>
    <alternativeName>
        <fullName evidence="12">IGP synthase subunit HisH</fullName>
    </alternativeName>
    <alternativeName>
        <fullName evidence="12">ImGP synthase subunit HisH</fullName>
        <shortName evidence="12">IGPS subunit HisH</shortName>
    </alternativeName>
</protein>
<keyword evidence="15" id="KW-0808">Transferase</keyword>
<dbReference type="FunFam" id="3.40.50.880:FF:000009">
    <property type="entry name" value="Imidazole glycerol phosphate synthase subunit HisH"/>
    <property type="match status" value="1"/>
</dbReference>
<comment type="catalytic activity">
    <reaction evidence="10 12">
        <text>5-[(5-phospho-1-deoxy-D-ribulos-1-ylimino)methylamino]-1-(5-phospho-beta-D-ribosyl)imidazole-4-carboxamide + L-glutamine = D-erythro-1-(imidazol-4-yl)glycerol 3-phosphate + 5-amino-1-(5-phospho-beta-D-ribosyl)imidazole-4-carboxamide + L-glutamate + H(+)</text>
        <dbReference type="Rhea" id="RHEA:24793"/>
        <dbReference type="ChEBI" id="CHEBI:15378"/>
        <dbReference type="ChEBI" id="CHEBI:29985"/>
        <dbReference type="ChEBI" id="CHEBI:58278"/>
        <dbReference type="ChEBI" id="CHEBI:58359"/>
        <dbReference type="ChEBI" id="CHEBI:58475"/>
        <dbReference type="ChEBI" id="CHEBI:58525"/>
        <dbReference type="EC" id="4.3.2.10"/>
    </reaction>
</comment>
<feature type="active site" evidence="12 13">
    <location>
        <position position="183"/>
    </location>
</feature>
<keyword evidence="15" id="KW-0328">Glycosyltransferase</keyword>
<keyword evidence="5 12" id="KW-0028">Amino-acid biosynthesis</keyword>
<dbReference type="EC" id="3.5.1.2" evidence="12"/>
<dbReference type="GO" id="GO:0004359">
    <property type="term" value="F:glutaminase activity"/>
    <property type="evidence" value="ECO:0007669"/>
    <property type="project" value="UniProtKB-EC"/>
</dbReference>
<comment type="catalytic activity">
    <reaction evidence="11 12">
        <text>L-glutamine + H2O = L-glutamate + NH4(+)</text>
        <dbReference type="Rhea" id="RHEA:15889"/>
        <dbReference type="ChEBI" id="CHEBI:15377"/>
        <dbReference type="ChEBI" id="CHEBI:28938"/>
        <dbReference type="ChEBI" id="CHEBI:29985"/>
        <dbReference type="ChEBI" id="CHEBI:58359"/>
        <dbReference type="EC" id="3.5.1.2"/>
    </reaction>
</comment>
<dbReference type="PATRIC" id="fig|336566.3.peg.2417"/>
<reference evidence="15 16" key="1">
    <citation type="submission" date="2015-05" db="EMBL/GenBank/DDBJ databases">
        <title>Genome sequencing and analysis of members of genus Stenotrophomonas.</title>
        <authorList>
            <person name="Patil P.P."/>
            <person name="Midha S."/>
            <person name="Patil P.B."/>
        </authorList>
    </citation>
    <scope>NUCLEOTIDE SEQUENCE [LARGE SCALE GENOMIC DNA]</scope>
    <source>
        <strain evidence="15 16">DSM 24757</strain>
    </source>
</reference>
<dbReference type="PIRSF" id="PIRSF000495">
    <property type="entry name" value="Amidotransf_hisH"/>
    <property type="match status" value="1"/>
</dbReference>
<comment type="caution">
    <text evidence="15">The sequence shown here is derived from an EMBL/GenBank/DDBJ whole genome shotgun (WGS) entry which is preliminary data.</text>
</comment>
<dbReference type="HAMAP" id="MF_00278">
    <property type="entry name" value="HisH"/>
    <property type="match status" value="1"/>
</dbReference>
<dbReference type="PROSITE" id="PS51273">
    <property type="entry name" value="GATASE_TYPE_1"/>
    <property type="match status" value="1"/>
</dbReference>
<keyword evidence="7 12" id="KW-0315">Glutamine amidotransferase</keyword>
<dbReference type="GO" id="GO:0000107">
    <property type="term" value="F:imidazoleglycerol-phosphate synthase activity"/>
    <property type="evidence" value="ECO:0007669"/>
    <property type="project" value="UniProtKB-UniRule"/>
</dbReference>
<evidence type="ECO:0000256" key="10">
    <source>
        <dbReference type="ARBA" id="ARBA00047838"/>
    </source>
</evidence>
<keyword evidence="16" id="KW-1185">Reference proteome</keyword>
<dbReference type="InterPro" id="IPR029062">
    <property type="entry name" value="Class_I_gatase-like"/>
</dbReference>
<feature type="active site" description="Nucleophile" evidence="12 13">
    <location>
        <position position="82"/>
    </location>
</feature>
<feature type="domain" description="Glutamine amidotransferase" evidence="14">
    <location>
        <begin position="10"/>
        <end position="199"/>
    </location>
</feature>
<evidence type="ECO:0000256" key="11">
    <source>
        <dbReference type="ARBA" id="ARBA00049534"/>
    </source>
</evidence>
<organism evidence="15 16">
    <name type="scientific">Stenotrophomonas ginsengisoli</name>
    <dbReference type="NCBI Taxonomy" id="336566"/>
    <lineage>
        <taxon>Bacteria</taxon>
        <taxon>Pseudomonadati</taxon>
        <taxon>Pseudomonadota</taxon>
        <taxon>Gammaproteobacteria</taxon>
        <taxon>Lysobacterales</taxon>
        <taxon>Lysobacteraceae</taxon>
        <taxon>Stenotrophomonas</taxon>
    </lineage>
</organism>
<dbReference type="InterPro" id="IPR017926">
    <property type="entry name" value="GATASE"/>
</dbReference>
<keyword evidence="6 12" id="KW-0378">Hydrolase</keyword>
<comment type="subcellular location">
    <subcellularLocation>
        <location evidence="1 12">Cytoplasm</location>
    </subcellularLocation>
</comment>
<evidence type="ECO:0000256" key="7">
    <source>
        <dbReference type="ARBA" id="ARBA00022962"/>
    </source>
</evidence>
<evidence type="ECO:0000256" key="9">
    <source>
        <dbReference type="ARBA" id="ARBA00023239"/>
    </source>
</evidence>
<dbReference type="Pfam" id="PF00117">
    <property type="entry name" value="GATase"/>
    <property type="match status" value="1"/>
</dbReference>
<dbReference type="AlphaFoldDB" id="A0A0R0D9C9"/>
<evidence type="ECO:0000256" key="6">
    <source>
        <dbReference type="ARBA" id="ARBA00022801"/>
    </source>
</evidence>
<dbReference type="PANTHER" id="PTHR42701">
    <property type="entry name" value="IMIDAZOLE GLYCEROL PHOSPHATE SYNTHASE SUBUNIT HISH"/>
    <property type="match status" value="1"/>
</dbReference>
<evidence type="ECO:0000256" key="2">
    <source>
        <dbReference type="ARBA" id="ARBA00005091"/>
    </source>
</evidence>
<evidence type="ECO:0000256" key="8">
    <source>
        <dbReference type="ARBA" id="ARBA00023102"/>
    </source>
</evidence>
<gene>
    <name evidence="12 15" type="primary">hisH</name>
    <name evidence="15" type="ORF">ABB30_14235</name>
</gene>
<dbReference type="UniPathway" id="UPA00031">
    <property type="reaction ID" value="UER00010"/>
</dbReference>
<keyword evidence="8 12" id="KW-0368">Histidine biosynthesis</keyword>
<keyword evidence="9 12" id="KW-0456">Lyase</keyword>
<dbReference type="SUPFAM" id="SSF52317">
    <property type="entry name" value="Class I glutamine amidotransferase-like"/>
    <property type="match status" value="1"/>
</dbReference>
<dbReference type="PANTHER" id="PTHR42701:SF1">
    <property type="entry name" value="IMIDAZOLE GLYCEROL PHOSPHATE SYNTHASE SUBUNIT HISH"/>
    <property type="match status" value="1"/>
</dbReference>
<dbReference type="GO" id="GO:0016829">
    <property type="term" value="F:lyase activity"/>
    <property type="evidence" value="ECO:0007669"/>
    <property type="project" value="UniProtKB-KW"/>
</dbReference>
<evidence type="ECO:0000256" key="1">
    <source>
        <dbReference type="ARBA" id="ARBA00004496"/>
    </source>
</evidence>
<comment type="subunit">
    <text evidence="3 12">Heterodimer of HisH and HisF.</text>
</comment>
<evidence type="ECO:0000256" key="4">
    <source>
        <dbReference type="ARBA" id="ARBA00022490"/>
    </source>
</evidence>
<comment type="pathway">
    <text evidence="2 12">Amino-acid biosynthesis; L-histidine biosynthesis; L-histidine from 5-phospho-alpha-D-ribose 1-diphosphate: step 5/9.</text>
</comment>
<accession>A0A0R0D9C9</accession>
<dbReference type="NCBIfam" id="TIGR01855">
    <property type="entry name" value="IMP_synth_hisH"/>
    <property type="match status" value="1"/>
</dbReference>
<evidence type="ECO:0000256" key="12">
    <source>
        <dbReference type="HAMAP-Rule" id="MF_00278"/>
    </source>
</evidence>
<dbReference type="CDD" id="cd01748">
    <property type="entry name" value="GATase1_IGP_Synthase"/>
    <property type="match status" value="1"/>
</dbReference>
<dbReference type="InterPro" id="IPR010139">
    <property type="entry name" value="Imidazole-glycPsynth_HisH"/>
</dbReference>
<dbReference type="GO" id="GO:0005737">
    <property type="term" value="C:cytoplasm"/>
    <property type="evidence" value="ECO:0007669"/>
    <property type="project" value="UniProtKB-SubCell"/>
</dbReference>
<proteinExistence type="inferred from homology"/>
<evidence type="ECO:0000256" key="3">
    <source>
        <dbReference type="ARBA" id="ARBA00011152"/>
    </source>
</evidence>
<dbReference type="OrthoDB" id="9807137at2"/>
<dbReference type="EMBL" id="LDJM01000045">
    <property type="protein sequence ID" value="KRG74276.1"/>
    <property type="molecule type" value="Genomic_DNA"/>
</dbReference>
<evidence type="ECO:0000313" key="15">
    <source>
        <dbReference type="EMBL" id="KRG74276.1"/>
    </source>
</evidence>
<evidence type="ECO:0000256" key="5">
    <source>
        <dbReference type="ARBA" id="ARBA00022605"/>
    </source>
</evidence>
<comment type="function">
    <text evidence="12">IGPS catalyzes the conversion of PRFAR and glutamine to IGP, AICAR and glutamate. The HisH subunit catalyzes the hydrolysis of glutamine to glutamate and ammonia as part of the synthesis of IGP and AICAR. The resulting ammonia molecule is channeled to the active site of HisF.</text>
</comment>
<dbReference type="Gene3D" id="3.40.50.880">
    <property type="match status" value="1"/>
</dbReference>
<evidence type="ECO:0000259" key="14">
    <source>
        <dbReference type="Pfam" id="PF00117"/>
    </source>
</evidence>
<evidence type="ECO:0000256" key="13">
    <source>
        <dbReference type="PIRSR" id="PIRSR000495-1"/>
    </source>
</evidence>
<evidence type="ECO:0000313" key="16">
    <source>
        <dbReference type="Proteomes" id="UP000050956"/>
    </source>
</evidence>